<keyword evidence="4 5" id="KW-0472">Membrane</keyword>
<gene>
    <name evidence="6" type="ORF">EDC24_1285</name>
</gene>
<evidence type="ECO:0000313" key="7">
    <source>
        <dbReference type="Proteomes" id="UP000276443"/>
    </source>
</evidence>
<protein>
    <submittedName>
        <fullName evidence="6">Putative Mn2+ efflux pump MntP</fullName>
    </submittedName>
</protein>
<dbReference type="AlphaFoldDB" id="A0A3N5B9P3"/>
<dbReference type="Pfam" id="PF02659">
    <property type="entry name" value="Mntp"/>
    <property type="match status" value="1"/>
</dbReference>
<keyword evidence="7" id="KW-1185">Reference proteome</keyword>
<sequence>MTFLFESLISVILLSIAVGMDAFSVSLSVGLMQVRLRFVAFFILMVGLFHILMPLAGVTLGHLLSHKLGVIAQVVGGWILIIIGAQMIFSMLLEKEMVRNMRVAGFLILAFTVSLDSFSVGLSLGMFGLHQVAIILLFGMTSMLMASLGIIFAKSGQTIFGRYSEALGGLVLIVLGLQMVL</sequence>
<feature type="transmembrane region" description="Helical" evidence="5">
    <location>
        <begin position="70"/>
        <end position="93"/>
    </location>
</feature>
<feature type="transmembrane region" description="Helical" evidence="5">
    <location>
        <begin position="160"/>
        <end position="180"/>
    </location>
</feature>
<keyword evidence="3 5" id="KW-1133">Transmembrane helix</keyword>
<evidence type="ECO:0000256" key="4">
    <source>
        <dbReference type="ARBA" id="ARBA00023136"/>
    </source>
</evidence>
<evidence type="ECO:0000313" key="6">
    <source>
        <dbReference type="EMBL" id="RPF54097.1"/>
    </source>
</evidence>
<feature type="transmembrane region" description="Helical" evidence="5">
    <location>
        <begin position="133"/>
        <end position="153"/>
    </location>
</feature>
<evidence type="ECO:0000256" key="3">
    <source>
        <dbReference type="ARBA" id="ARBA00022989"/>
    </source>
</evidence>
<dbReference type="PANTHER" id="PTHR35529">
    <property type="entry name" value="MANGANESE EFFLUX PUMP MNTP-RELATED"/>
    <property type="match status" value="1"/>
</dbReference>
<keyword evidence="1" id="KW-1003">Cell membrane</keyword>
<evidence type="ECO:0000256" key="2">
    <source>
        <dbReference type="ARBA" id="ARBA00022692"/>
    </source>
</evidence>
<feature type="transmembrane region" description="Helical" evidence="5">
    <location>
        <begin position="38"/>
        <end position="64"/>
    </location>
</feature>
<evidence type="ECO:0000256" key="1">
    <source>
        <dbReference type="ARBA" id="ARBA00022475"/>
    </source>
</evidence>
<feature type="transmembrane region" description="Helical" evidence="5">
    <location>
        <begin position="12"/>
        <end position="31"/>
    </location>
</feature>
<dbReference type="RefSeq" id="WP_245997998.1">
    <property type="nucleotide sequence ID" value="NZ_RKRF01000008.1"/>
</dbReference>
<organism evidence="6 7">
    <name type="scientific">Aquisalibacillus elongatus</name>
    <dbReference type="NCBI Taxonomy" id="485577"/>
    <lineage>
        <taxon>Bacteria</taxon>
        <taxon>Bacillati</taxon>
        <taxon>Bacillota</taxon>
        <taxon>Bacilli</taxon>
        <taxon>Bacillales</taxon>
        <taxon>Bacillaceae</taxon>
        <taxon>Aquisalibacillus</taxon>
    </lineage>
</organism>
<reference evidence="6 7" key="1">
    <citation type="submission" date="2018-11" db="EMBL/GenBank/DDBJ databases">
        <title>Genomic Encyclopedia of Type Strains, Phase IV (KMG-IV): sequencing the most valuable type-strain genomes for metagenomic binning, comparative biology and taxonomic classification.</title>
        <authorList>
            <person name="Goeker M."/>
        </authorList>
    </citation>
    <scope>NUCLEOTIDE SEQUENCE [LARGE SCALE GENOMIC DNA]</scope>
    <source>
        <strain evidence="6 7">DSM 18090</strain>
    </source>
</reference>
<proteinExistence type="predicted"/>
<comment type="caution">
    <text evidence="6">The sequence shown here is derived from an EMBL/GenBank/DDBJ whole genome shotgun (WGS) entry which is preliminary data.</text>
</comment>
<evidence type="ECO:0000256" key="5">
    <source>
        <dbReference type="SAM" id="Phobius"/>
    </source>
</evidence>
<dbReference type="PANTHER" id="PTHR35529:SF1">
    <property type="entry name" value="MANGANESE EFFLUX PUMP MNTP-RELATED"/>
    <property type="match status" value="1"/>
</dbReference>
<dbReference type="EMBL" id="RKRF01000008">
    <property type="protein sequence ID" value="RPF54097.1"/>
    <property type="molecule type" value="Genomic_DNA"/>
</dbReference>
<dbReference type="InterPro" id="IPR003810">
    <property type="entry name" value="Mntp/YtaF"/>
</dbReference>
<accession>A0A3N5B9P3</accession>
<name>A0A3N5B9P3_9BACI</name>
<dbReference type="Proteomes" id="UP000276443">
    <property type="component" value="Unassembled WGS sequence"/>
</dbReference>
<keyword evidence="2 5" id="KW-0812">Transmembrane</keyword>
<feature type="transmembrane region" description="Helical" evidence="5">
    <location>
        <begin position="105"/>
        <end position="127"/>
    </location>
</feature>